<dbReference type="InterPro" id="IPR001347">
    <property type="entry name" value="SIS_dom"/>
</dbReference>
<sequence>MTMDMATDDPVADYIREQPAVVAATLSAARAELTSWSPTARGVVLVGSGSSMNAILATAPSFAAAGRGPVLARNPTAFIAEAATLAGWAGLAVILSQSGASRTTIAAAEAARAAGMAVLIVTGDGASPIAALGLPMVVMPIGAEPIGPKTKGFGASIAAMLAVAERLGAPLPGLPGLETALADAVEPARAAMERFATAVPALDFLMVAGQGRLLGIAVEGSLKVAEMAGIPAGGFDTEEALHGRFHGLTQNSAAIFLTADAAERAEAARAVAVLGSLGIQAGTIDAAGSPGLCPVPALPAPFQPLAAVIPLQWLAYHLARGRGIQPDQMRYPGLSQKLAIKTDQQP</sequence>
<dbReference type="EMBL" id="RJKX01000018">
    <property type="protein sequence ID" value="ROP81253.1"/>
    <property type="molecule type" value="Genomic_DNA"/>
</dbReference>
<dbReference type="GO" id="GO:0097367">
    <property type="term" value="F:carbohydrate derivative binding"/>
    <property type="evidence" value="ECO:0007669"/>
    <property type="project" value="InterPro"/>
</dbReference>
<dbReference type="Proteomes" id="UP000278222">
    <property type="component" value="Unassembled WGS sequence"/>
</dbReference>
<dbReference type="PROSITE" id="PS51464">
    <property type="entry name" value="SIS"/>
    <property type="match status" value="2"/>
</dbReference>
<dbReference type="GO" id="GO:0006047">
    <property type="term" value="P:UDP-N-acetylglucosamine metabolic process"/>
    <property type="evidence" value="ECO:0007669"/>
    <property type="project" value="TreeGrafter"/>
</dbReference>
<dbReference type="Gene3D" id="3.40.50.10490">
    <property type="entry name" value="Glucose-6-phosphate isomerase like protein, domain 1"/>
    <property type="match status" value="2"/>
</dbReference>
<comment type="caution">
    <text evidence="3">The sequence shown here is derived from an EMBL/GenBank/DDBJ whole genome shotgun (WGS) entry which is preliminary data.</text>
</comment>
<dbReference type="GO" id="GO:0004360">
    <property type="term" value="F:glutamine-fructose-6-phosphate transaminase (isomerizing) activity"/>
    <property type="evidence" value="ECO:0007669"/>
    <property type="project" value="TreeGrafter"/>
</dbReference>
<dbReference type="GO" id="GO:0006002">
    <property type="term" value="P:fructose 6-phosphate metabolic process"/>
    <property type="evidence" value="ECO:0007669"/>
    <property type="project" value="TreeGrafter"/>
</dbReference>
<dbReference type="SUPFAM" id="SSF53697">
    <property type="entry name" value="SIS domain"/>
    <property type="match status" value="1"/>
</dbReference>
<keyword evidence="4" id="KW-1185">Reference proteome</keyword>
<feature type="domain" description="SIS" evidence="2">
    <location>
        <begin position="191"/>
        <end position="329"/>
    </location>
</feature>
<evidence type="ECO:0000313" key="3">
    <source>
        <dbReference type="EMBL" id="ROP81253.1"/>
    </source>
</evidence>
<dbReference type="PANTHER" id="PTHR10937:SF17">
    <property type="entry name" value="GLUCOSAMINE-FRUCTOSE-6-PHOSPHATE AMINOTRANSFERASE"/>
    <property type="match status" value="1"/>
</dbReference>
<accession>A0A3N1KI63</accession>
<proteinExistence type="predicted"/>
<keyword evidence="1" id="KW-0808">Transferase</keyword>
<name>A0A3N1KI63_9PROT</name>
<feature type="domain" description="SIS" evidence="2">
    <location>
        <begin position="22"/>
        <end position="174"/>
    </location>
</feature>
<evidence type="ECO:0000313" key="4">
    <source>
        <dbReference type="Proteomes" id="UP000278222"/>
    </source>
</evidence>
<protein>
    <submittedName>
        <fullName evidence="3">Fructoselysine-6-P-deglycase FrlB-like protein</fullName>
    </submittedName>
</protein>
<dbReference type="GO" id="GO:0006487">
    <property type="term" value="P:protein N-linked glycosylation"/>
    <property type="evidence" value="ECO:0007669"/>
    <property type="project" value="TreeGrafter"/>
</dbReference>
<reference evidence="3 4" key="1">
    <citation type="submission" date="2018-11" db="EMBL/GenBank/DDBJ databases">
        <title>Genomic Encyclopedia of Type Strains, Phase IV (KMG-IV): sequencing the most valuable type-strain genomes for metagenomic binning, comparative biology and taxonomic classification.</title>
        <authorList>
            <person name="Goeker M."/>
        </authorList>
    </citation>
    <scope>NUCLEOTIDE SEQUENCE [LARGE SCALE GENOMIC DNA]</scope>
    <source>
        <strain evidence="3 4">DSM 5900</strain>
    </source>
</reference>
<dbReference type="OrthoDB" id="8152332at2"/>
<gene>
    <name evidence="3" type="ORF">EDC65_5109</name>
</gene>
<evidence type="ECO:0000256" key="1">
    <source>
        <dbReference type="ARBA" id="ARBA00022576"/>
    </source>
</evidence>
<dbReference type="RefSeq" id="WP_123694989.1">
    <property type="nucleotide sequence ID" value="NZ_AP019700.1"/>
</dbReference>
<dbReference type="AlphaFoldDB" id="A0A3N1KI63"/>
<keyword evidence="1" id="KW-0032">Aminotransferase</keyword>
<dbReference type="Pfam" id="PF01380">
    <property type="entry name" value="SIS"/>
    <property type="match status" value="1"/>
</dbReference>
<evidence type="ECO:0000259" key="2">
    <source>
        <dbReference type="PROSITE" id="PS51464"/>
    </source>
</evidence>
<organism evidence="3 4">
    <name type="scientific">Stella humosa</name>
    <dbReference type="NCBI Taxonomy" id="94"/>
    <lineage>
        <taxon>Bacteria</taxon>
        <taxon>Pseudomonadati</taxon>
        <taxon>Pseudomonadota</taxon>
        <taxon>Alphaproteobacteria</taxon>
        <taxon>Rhodospirillales</taxon>
        <taxon>Stellaceae</taxon>
        <taxon>Stella</taxon>
    </lineage>
</organism>
<dbReference type="InterPro" id="IPR046348">
    <property type="entry name" value="SIS_dom_sf"/>
</dbReference>
<dbReference type="PANTHER" id="PTHR10937">
    <property type="entry name" value="GLUCOSAMINE--FRUCTOSE-6-PHOSPHATE AMINOTRANSFERASE, ISOMERIZING"/>
    <property type="match status" value="1"/>
</dbReference>